<comment type="subcellular location">
    <subcellularLocation>
        <location evidence="1">Cell inner membrane</location>
    </subcellularLocation>
</comment>
<proteinExistence type="inferred from homology"/>
<keyword evidence="6" id="KW-0997">Cell inner membrane</keyword>
<evidence type="ECO:0000313" key="11">
    <source>
        <dbReference type="EMBL" id="QBG35909.1"/>
    </source>
</evidence>
<evidence type="ECO:0000256" key="1">
    <source>
        <dbReference type="ARBA" id="ARBA00004533"/>
    </source>
</evidence>
<dbReference type="RefSeq" id="WP_130601544.1">
    <property type="nucleotide sequence ID" value="NZ_CP034759.1"/>
</dbReference>
<keyword evidence="12" id="KW-1185">Reference proteome</keyword>
<dbReference type="AlphaFoldDB" id="A0A4P6P6T8"/>
<evidence type="ECO:0000256" key="5">
    <source>
        <dbReference type="ARBA" id="ARBA00022475"/>
    </source>
</evidence>
<evidence type="ECO:0000256" key="2">
    <source>
        <dbReference type="ARBA" id="ARBA00007208"/>
    </source>
</evidence>
<name>A0A4P6P6T8_9GAMM</name>
<gene>
    <name evidence="11" type="ORF">EMK97_09370</name>
</gene>
<keyword evidence="5" id="KW-1003">Cell membrane</keyword>
<keyword evidence="4" id="KW-0813">Transport</keyword>
<evidence type="ECO:0000256" key="4">
    <source>
        <dbReference type="ARBA" id="ARBA00022448"/>
    </source>
</evidence>
<evidence type="ECO:0000256" key="7">
    <source>
        <dbReference type="ARBA" id="ARBA00022692"/>
    </source>
</evidence>
<keyword evidence="9" id="KW-0472">Membrane</keyword>
<dbReference type="GO" id="GO:0015627">
    <property type="term" value="C:type II protein secretion system complex"/>
    <property type="evidence" value="ECO:0007669"/>
    <property type="project" value="InterPro"/>
</dbReference>
<dbReference type="Pfam" id="PF01203">
    <property type="entry name" value="T2SSN"/>
    <property type="match status" value="1"/>
</dbReference>
<dbReference type="Proteomes" id="UP000290244">
    <property type="component" value="Chromosome"/>
</dbReference>
<evidence type="ECO:0000256" key="3">
    <source>
        <dbReference type="ARBA" id="ARBA00021563"/>
    </source>
</evidence>
<keyword evidence="8" id="KW-0653">Protein transport</keyword>
<evidence type="ECO:0000256" key="10">
    <source>
        <dbReference type="ARBA" id="ARBA00030772"/>
    </source>
</evidence>
<dbReference type="KEGG" id="lsd:EMK97_09370"/>
<keyword evidence="7" id="KW-0812">Transmembrane</keyword>
<protein>
    <recommendedName>
        <fullName evidence="3">Type II secretion system protein N</fullName>
    </recommendedName>
    <alternativeName>
        <fullName evidence="10">General secretion pathway protein N</fullName>
    </alternativeName>
</protein>
<dbReference type="OrthoDB" id="6118198at2"/>
<evidence type="ECO:0000256" key="6">
    <source>
        <dbReference type="ARBA" id="ARBA00022519"/>
    </source>
</evidence>
<sequence>MKKYFAYTGIFLVAYLVFVLATLPAQFVVSKLTLPKNVGIYGVSGTIWQTNIEQVVITNTQIQKVNSSLSFWSLFTLSPQVDLTFGDAMLPGPEGKLTLTASTSELMLNDVDVLIPANTIAQQIALPLPVTAKGNVEMQLAALAISLGDSMQCTQASGQLNWLRAGVIALEQNIKLGKLAADIGCEQGAIAVNLEPKNDLGLTFSAYIRDKGKISGQGHLKPGAKFPEQLKSALPFLGKADNQGRYRINI</sequence>
<dbReference type="GO" id="GO:0005886">
    <property type="term" value="C:plasma membrane"/>
    <property type="evidence" value="ECO:0007669"/>
    <property type="project" value="UniProtKB-SubCell"/>
</dbReference>
<dbReference type="EMBL" id="CP034759">
    <property type="protein sequence ID" value="QBG35909.1"/>
    <property type="molecule type" value="Genomic_DNA"/>
</dbReference>
<reference evidence="11 12" key="1">
    <citation type="submission" date="2018-12" db="EMBL/GenBank/DDBJ databases">
        <title>Complete genome of Litorilituus sediminis.</title>
        <authorList>
            <person name="Liu A."/>
            <person name="Rong J."/>
        </authorList>
    </citation>
    <scope>NUCLEOTIDE SEQUENCE [LARGE SCALE GENOMIC DNA]</scope>
    <source>
        <strain evidence="11 12">JCM 17549</strain>
    </source>
</reference>
<dbReference type="GO" id="GO:0015628">
    <property type="term" value="P:protein secretion by the type II secretion system"/>
    <property type="evidence" value="ECO:0007669"/>
    <property type="project" value="InterPro"/>
</dbReference>
<accession>A0A4P6P6T8</accession>
<organism evidence="11 12">
    <name type="scientific">Litorilituus sediminis</name>
    <dbReference type="NCBI Taxonomy" id="718192"/>
    <lineage>
        <taxon>Bacteria</taxon>
        <taxon>Pseudomonadati</taxon>
        <taxon>Pseudomonadota</taxon>
        <taxon>Gammaproteobacteria</taxon>
        <taxon>Alteromonadales</taxon>
        <taxon>Colwelliaceae</taxon>
        <taxon>Litorilituus</taxon>
    </lineage>
</organism>
<evidence type="ECO:0000313" key="12">
    <source>
        <dbReference type="Proteomes" id="UP000290244"/>
    </source>
</evidence>
<evidence type="ECO:0000256" key="8">
    <source>
        <dbReference type="ARBA" id="ARBA00022927"/>
    </source>
</evidence>
<dbReference type="InterPro" id="IPR022792">
    <property type="entry name" value="T2SS_protein-GspN"/>
</dbReference>
<evidence type="ECO:0000256" key="9">
    <source>
        <dbReference type="ARBA" id="ARBA00023136"/>
    </source>
</evidence>
<comment type="similarity">
    <text evidence="2">Belongs to the GSP N family.</text>
</comment>